<comment type="caution">
    <text evidence="2">The sequence shown here is derived from an EMBL/GenBank/DDBJ whole genome shotgun (WGS) entry which is preliminary data.</text>
</comment>
<protein>
    <submittedName>
        <fullName evidence="2">Uncharacterized protein</fullName>
    </submittedName>
</protein>
<evidence type="ECO:0000313" key="3">
    <source>
        <dbReference type="Proteomes" id="UP000636709"/>
    </source>
</evidence>
<organism evidence="2 3">
    <name type="scientific">Digitaria exilis</name>
    <dbReference type="NCBI Taxonomy" id="1010633"/>
    <lineage>
        <taxon>Eukaryota</taxon>
        <taxon>Viridiplantae</taxon>
        <taxon>Streptophyta</taxon>
        <taxon>Embryophyta</taxon>
        <taxon>Tracheophyta</taxon>
        <taxon>Spermatophyta</taxon>
        <taxon>Magnoliopsida</taxon>
        <taxon>Liliopsida</taxon>
        <taxon>Poales</taxon>
        <taxon>Poaceae</taxon>
        <taxon>PACMAD clade</taxon>
        <taxon>Panicoideae</taxon>
        <taxon>Panicodae</taxon>
        <taxon>Paniceae</taxon>
        <taxon>Anthephorinae</taxon>
        <taxon>Digitaria</taxon>
    </lineage>
</organism>
<proteinExistence type="predicted"/>
<keyword evidence="3" id="KW-1185">Reference proteome</keyword>
<dbReference type="OrthoDB" id="608715at2759"/>
<dbReference type="Proteomes" id="UP000636709">
    <property type="component" value="Unassembled WGS sequence"/>
</dbReference>
<accession>A0A835EXB9</accession>
<feature type="region of interest" description="Disordered" evidence="1">
    <location>
        <begin position="57"/>
        <end position="98"/>
    </location>
</feature>
<dbReference type="AlphaFoldDB" id="A0A835EXB9"/>
<dbReference type="EMBL" id="JACEFO010001696">
    <property type="protein sequence ID" value="KAF8720373.1"/>
    <property type="molecule type" value="Genomic_DNA"/>
</dbReference>
<feature type="compositionally biased region" description="Basic and acidic residues" evidence="1">
    <location>
        <begin position="61"/>
        <end position="87"/>
    </location>
</feature>
<name>A0A835EXB9_9POAL</name>
<evidence type="ECO:0000256" key="1">
    <source>
        <dbReference type="SAM" id="MobiDB-lite"/>
    </source>
</evidence>
<reference evidence="2" key="1">
    <citation type="submission" date="2020-07" db="EMBL/GenBank/DDBJ databases">
        <title>Genome sequence and genetic diversity analysis of an under-domesticated orphan crop, white fonio (Digitaria exilis).</title>
        <authorList>
            <person name="Bennetzen J.L."/>
            <person name="Chen S."/>
            <person name="Ma X."/>
            <person name="Wang X."/>
            <person name="Yssel A.E.J."/>
            <person name="Chaluvadi S.R."/>
            <person name="Johnson M."/>
            <person name="Gangashetty P."/>
            <person name="Hamidou F."/>
            <person name="Sanogo M.D."/>
            <person name="Zwaenepoel A."/>
            <person name="Wallace J."/>
            <person name="Van De Peer Y."/>
            <person name="Van Deynze A."/>
        </authorList>
    </citation>
    <scope>NUCLEOTIDE SEQUENCE</scope>
    <source>
        <tissue evidence="2">Leaves</tissue>
    </source>
</reference>
<gene>
    <name evidence="2" type="ORF">HU200_023874</name>
</gene>
<sequence>MEQDGALKKKATEEAQALKMDGATGTWAQAKWASIKSKARDAREYAVAMTRQKFAMFGEANKVEPDHKEGGASKVEPDDKEASKDESPIEPSAWTAAS</sequence>
<evidence type="ECO:0000313" key="2">
    <source>
        <dbReference type="EMBL" id="KAF8720373.1"/>
    </source>
</evidence>